<proteinExistence type="predicted"/>
<evidence type="ECO:0000313" key="3">
    <source>
        <dbReference type="WBParaSite" id="SCUD_0000344201-mRNA-1"/>
    </source>
</evidence>
<accession>A0A183JL61</accession>
<reference evidence="1 2" key="2">
    <citation type="submission" date="2018-11" db="EMBL/GenBank/DDBJ databases">
        <authorList>
            <consortium name="Pathogen Informatics"/>
        </authorList>
    </citation>
    <scope>NUCLEOTIDE SEQUENCE [LARGE SCALE GENOMIC DNA]</scope>
    <source>
        <strain evidence="1">Dakar</strain>
        <strain evidence="2">Dakar, Senegal</strain>
    </source>
</reference>
<name>A0A183JL61_9TREM</name>
<evidence type="ECO:0000313" key="1">
    <source>
        <dbReference type="EMBL" id="VDO81944.1"/>
    </source>
</evidence>
<dbReference type="AlphaFoldDB" id="A0A183JL61"/>
<gene>
    <name evidence="1" type="ORF">SCUD_LOCUS3442</name>
</gene>
<reference evidence="3" key="1">
    <citation type="submission" date="2016-06" db="UniProtKB">
        <authorList>
            <consortium name="WormBaseParasite"/>
        </authorList>
    </citation>
    <scope>IDENTIFICATION</scope>
</reference>
<sequence>MLLYPGLKEEDSPNTQEVVLMLSKNARNEILSGNLMDPGSSKHHSKQRRLELRSVLSIVMHPPTIATRSVI</sequence>
<keyword evidence="2" id="KW-1185">Reference proteome</keyword>
<organism evidence="3">
    <name type="scientific">Schistosoma curassoni</name>
    <dbReference type="NCBI Taxonomy" id="6186"/>
    <lineage>
        <taxon>Eukaryota</taxon>
        <taxon>Metazoa</taxon>
        <taxon>Spiralia</taxon>
        <taxon>Lophotrochozoa</taxon>
        <taxon>Platyhelminthes</taxon>
        <taxon>Trematoda</taxon>
        <taxon>Digenea</taxon>
        <taxon>Strigeidida</taxon>
        <taxon>Schistosomatoidea</taxon>
        <taxon>Schistosomatidae</taxon>
        <taxon>Schistosoma</taxon>
    </lineage>
</organism>
<protein>
    <submittedName>
        <fullName evidence="3">Ovule protein</fullName>
    </submittedName>
</protein>
<dbReference type="Proteomes" id="UP000279833">
    <property type="component" value="Unassembled WGS sequence"/>
</dbReference>
<dbReference type="EMBL" id="UZAK01003911">
    <property type="protein sequence ID" value="VDO81944.1"/>
    <property type="molecule type" value="Genomic_DNA"/>
</dbReference>
<dbReference type="WBParaSite" id="SCUD_0000344201-mRNA-1">
    <property type="protein sequence ID" value="SCUD_0000344201-mRNA-1"/>
    <property type="gene ID" value="SCUD_0000344201"/>
</dbReference>
<evidence type="ECO:0000313" key="2">
    <source>
        <dbReference type="Proteomes" id="UP000279833"/>
    </source>
</evidence>